<evidence type="ECO:0000256" key="1">
    <source>
        <dbReference type="SAM" id="Coils"/>
    </source>
</evidence>
<feature type="coiled-coil region" evidence="1">
    <location>
        <begin position="79"/>
        <end position="107"/>
    </location>
</feature>
<accession>A0A0V0R6F5</accession>
<evidence type="ECO:0000313" key="2">
    <source>
        <dbReference type="EMBL" id="KRX10084.1"/>
    </source>
</evidence>
<keyword evidence="3" id="KW-1185">Reference proteome</keyword>
<sequence length="253" mass="30676">MSEQKIFWSILPLYNEDYEFQQSKFKIPFYDTKFKIQDLIERPLKTGNQTYVLAKLCLQNSSLDNESAAFHTEYEVPYIHQFDKRLKEQQEREKQEIEEKILEEHKINEKKIMRSHLLQNKRQQNSNQLLQEIQNDINRLHTSEDPYIKEKLYRKSQFPSLIEEESEINYSQEQQSETQQGLTQYQLRKLEEQERSKNLGQIKAKNYPPMKITRDDLKQSHREYQTYTPIAKNGNNEAPQSFMETEWFNLKRR</sequence>
<proteinExistence type="predicted"/>
<evidence type="ECO:0000313" key="3">
    <source>
        <dbReference type="Proteomes" id="UP000054937"/>
    </source>
</evidence>
<reference evidence="2 3" key="1">
    <citation type="journal article" date="2015" name="Sci. Rep.">
        <title>Genome of the facultative scuticociliatosis pathogen Pseudocohnilembus persalinus provides insight into its virulence through horizontal gene transfer.</title>
        <authorList>
            <person name="Xiong J."/>
            <person name="Wang G."/>
            <person name="Cheng J."/>
            <person name="Tian M."/>
            <person name="Pan X."/>
            <person name="Warren A."/>
            <person name="Jiang C."/>
            <person name="Yuan D."/>
            <person name="Miao W."/>
        </authorList>
    </citation>
    <scope>NUCLEOTIDE SEQUENCE [LARGE SCALE GENOMIC DNA]</scope>
    <source>
        <strain evidence="2">36N120E</strain>
    </source>
</reference>
<dbReference type="Proteomes" id="UP000054937">
    <property type="component" value="Unassembled WGS sequence"/>
</dbReference>
<organism evidence="2 3">
    <name type="scientific">Pseudocohnilembus persalinus</name>
    <name type="common">Ciliate</name>
    <dbReference type="NCBI Taxonomy" id="266149"/>
    <lineage>
        <taxon>Eukaryota</taxon>
        <taxon>Sar</taxon>
        <taxon>Alveolata</taxon>
        <taxon>Ciliophora</taxon>
        <taxon>Intramacronucleata</taxon>
        <taxon>Oligohymenophorea</taxon>
        <taxon>Scuticociliatia</taxon>
        <taxon>Philasterida</taxon>
        <taxon>Pseudocohnilembidae</taxon>
        <taxon>Pseudocohnilembus</taxon>
    </lineage>
</organism>
<keyword evidence="1" id="KW-0175">Coiled coil</keyword>
<name>A0A0V0R6F5_PSEPJ</name>
<comment type="caution">
    <text evidence="2">The sequence shown here is derived from an EMBL/GenBank/DDBJ whole genome shotgun (WGS) entry which is preliminary data.</text>
</comment>
<protein>
    <submittedName>
        <fullName evidence="2">Uncharacterized protein</fullName>
    </submittedName>
</protein>
<dbReference type="EMBL" id="LDAU01000040">
    <property type="protein sequence ID" value="KRX10084.1"/>
    <property type="molecule type" value="Genomic_DNA"/>
</dbReference>
<dbReference type="AlphaFoldDB" id="A0A0V0R6F5"/>
<dbReference type="InParanoid" id="A0A0V0R6F5"/>
<gene>
    <name evidence="2" type="ORF">PPERSA_08487</name>
</gene>